<evidence type="ECO:0000313" key="2">
    <source>
        <dbReference type="Proteomes" id="UP000010366"/>
    </source>
</evidence>
<dbReference type="Gene3D" id="1.25.10.10">
    <property type="entry name" value="Leucine-rich Repeat Variant"/>
    <property type="match status" value="1"/>
</dbReference>
<reference evidence="1 2" key="1">
    <citation type="submission" date="2012-05" db="EMBL/GenBank/DDBJ databases">
        <title>Finished chromosome of genome of Chamaesiphon sp. PCC 6605.</title>
        <authorList>
            <consortium name="US DOE Joint Genome Institute"/>
            <person name="Gugger M."/>
            <person name="Coursin T."/>
            <person name="Rippka R."/>
            <person name="Tandeau De Marsac N."/>
            <person name="Huntemann M."/>
            <person name="Wei C.-L."/>
            <person name="Han J."/>
            <person name="Detter J.C."/>
            <person name="Han C."/>
            <person name="Tapia R."/>
            <person name="Chen A."/>
            <person name="Kyrpides N."/>
            <person name="Mavromatis K."/>
            <person name="Markowitz V."/>
            <person name="Szeto E."/>
            <person name="Ivanova N."/>
            <person name="Pagani I."/>
            <person name="Pati A."/>
            <person name="Goodwin L."/>
            <person name="Nordberg H.P."/>
            <person name="Cantor M.N."/>
            <person name="Hua S.X."/>
            <person name="Woyke T."/>
            <person name="Kerfeld C.A."/>
        </authorList>
    </citation>
    <scope>NUCLEOTIDE SEQUENCE [LARGE SCALE GENOMIC DNA]</scope>
    <source>
        <strain evidence="2">ATCC 27169 / PCC 6605</strain>
    </source>
</reference>
<gene>
    <name evidence="1" type="ORF">Cha6605_3195</name>
</gene>
<sequence length="322" mass="36057">MDVTIEQLRASTISTTGDLEAANPQIAIDPNTNPQLLRKIATASNWELRRLVASNPNTPTDALWQLGIDFPEAVLNNPVFEILQIEQLQLAAEIPHATLTSLLQCDCVPRNLMEYAVDRQDYSLWLAVAYNPQTPSTLLENLARKSRRQDRELIRAVAAHPNAPQHLLAEIIDISESVAQVVAENAKTSLDVLTKILKKYAQANDPTFPTLVALHPLLSAGLLMQMYLAPSEAAARSLWLAKQITTESTQLVELAHTDWTVLRLAVVRHPNTPSTTIEQIWDRVQLARIAHTQMDRLIYDSFAVNSNTSTRIRSELRKLLTW</sequence>
<accession>K9UGG1</accession>
<evidence type="ECO:0008006" key="3">
    <source>
        <dbReference type="Google" id="ProtNLM"/>
    </source>
</evidence>
<dbReference type="Proteomes" id="UP000010366">
    <property type="component" value="Chromosome"/>
</dbReference>
<evidence type="ECO:0000313" key="1">
    <source>
        <dbReference type="EMBL" id="AFY94207.1"/>
    </source>
</evidence>
<dbReference type="HOGENOM" id="CLU_862477_0_0_3"/>
<organism evidence="1 2">
    <name type="scientific">Chamaesiphon minutus (strain ATCC 27169 / PCC 6605)</name>
    <dbReference type="NCBI Taxonomy" id="1173020"/>
    <lineage>
        <taxon>Bacteria</taxon>
        <taxon>Bacillati</taxon>
        <taxon>Cyanobacteriota</taxon>
        <taxon>Cyanophyceae</taxon>
        <taxon>Gomontiellales</taxon>
        <taxon>Chamaesiphonaceae</taxon>
        <taxon>Chamaesiphon</taxon>
    </lineage>
</organism>
<dbReference type="EMBL" id="CP003600">
    <property type="protein sequence ID" value="AFY94207.1"/>
    <property type="molecule type" value="Genomic_DNA"/>
</dbReference>
<dbReference type="eggNOG" id="COG1413">
    <property type="taxonomic scope" value="Bacteria"/>
</dbReference>
<keyword evidence="2" id="KW-1185">Reference proteome</keyword>
<name>K9UGG1_CHAP6</name>
<dbReference type="AlphaFoldDB" id="K9UGG1"/>
<dbReference type="STRING" id="1173020.Cha6605_3195"/>
<dbReference type="KEGG" id="cmp:Cha6605_3195"/>
<dbReference type="InterPro" id="IPR011989">
    <property type="entry name" value="ARM-like"/>
</dbReference>
<proteinExistence type="predicted"/>
<protein>
    <recommendedName>
        <fullName evidence="3">Leucine rich repeat protein</fullName>
    </recommendedName>
</protein>